<accession>A0A173SNL0</accession>
<sequence>MKKNSSATYPLLLHNNNILYRTAIIIRNSNGEVNTQTQIVLSLHNNLKKKMNNRINELNQFSFTSIPQIRVKLTPNPTEIDQAKDLRIIISTNVKAPYNITTEYFNKAELSHIVEVDFSLDASSAHNKPNVNAIYAAASIEAIEDFCVDVLTDIAMYHSWSGFTSSTNDLSFRRNLSGKKLDYAYEHHLPIPESVKQTAHGNPNYYSFAFSCHDSESGSFNCQKYEALWVDFLKPYILDDSLVSLSLEEQLNHFTKDKQLARRKIEREYAKNPMPGPYIMLMMQRCPKRNLETERILTLFGRHKWKNGTVKIVPLAAYNKVARYYPYLAFFKIIRPKC</sequence>
<proteinExistence type="predicted"/>
<evidence type="ECO:0000313" key="4">
    <source>
        <dbReference type="Proteomes" id="UP000220480"/>
    </source>
</evidence>
<gene>
    <name evidence="2" type="ORF">CGS59_10315</name>
    <name evidence="1" type="ORF">ERS852582_01103</name>
</gene>
<dbReference type="OrthoDB" id="10013250at2"/>
<name>A0A173SNL0_9FIRM</name>
<protein>
    <submittedName>
        <fullName evidence="1">Uncharacterized protein</fullName>
    </submittedName>
</protein>
<reference evidence="2 4" key="2">
    <citation type="journal article" date="2017" name="Front. Microbiol.">
        <title>New Insights into the Diversity of the Genus Faecalibacterium.</title>
        <authorList>
            <person name="Benevides L."/>
            <person name="Burman S."/>
            <person name="Martin R."/>
            <person name="Robert V."/>
            <person name="Thomas M."/>
            <person name="Miquel S."/>
            <person name="Chain F."/>
            <person name="Sokol H."/>
            <person name="Bermudez-Humaran L.G."/>
            <person name="Morrison M."/>
            <person name="Langella P."/>
            <person name="Azevedo V.A."/>
            <person name="Chatel J.M."/>
            <person name="Soares S."/>
        </authorList>
    </citation>
    <scope>NUCLEOTIDE SEQUENCE [LARGE SCALE GENOMIC DNA]</scope>
    <source>
        <strain evidence="2 4">CNCM I 4644</strain>
    </source>
</reference>
<organism evidence="1 3">
    <name type="scientific">Faecalibacterium prausnitzii</name>
    <dbReference type="NCBI Taxonomy" id="853"/>
    <lineage>
        <taxon>Bacteria</taxon>
        <taxon>Bacillati</taxon>
        <taxon>Bacillota</taxon>
        <taxon>Clostridia</taxon>
        <taxon>Eubacteriales</taxon>
        <taxon>Oscillospiraceae</taxon>
        <taxon>Faecalibacterium</taxon>
    </lineage>
</organism>
<dbReference type="EMBL" id="CYXN01000006">
    <property type="protein sequence ID" value="CUM91357.1"/>
    <property type="molecule type" value="Genomic_DNA"/>
</dbReference>
<evidence type="ECO:0000313" key="1">
    <source>
        <dbReference type="EMBL" id="CUM91357.1"/>
    </source>
</evidence>
<dbReference type="EMBL" id="NMTZ01000026">
    <property type="protein sequence ID" value="PDX83279.1"/>
    <property type="molecule type" value="Genomic_DNA"/>
</dbReference>
<reference evidence="1 3" key="1">
    <citation type="submission" date="2015-09" db="EMBL/GenBank/DDBJ databases">
        <authorList>
            <consortium name="Pathogen Informatics"/>
        </authorList>
    </citation>
    <scope>NUCLEOTIDE SEQUENCE [LARGE SCALE GENOMIC DNA]</scope>
    <source>
        <strain evidence="1 3">2789STDY5834970</strain>
    </source>
</reference>
<evidence type="ECO:0000313" key="3">
    <source>
        <dbReference type="Proteomes" id="UP000095649"/>
    </source>
</evidence>
<dbReference type="RefSeq" id="WP_055185685.1">
    <property type="nucleotide sequence ID" value="NZ_CYXN01000006.1"/>
</dbReference>
<dbReference type="Proteomes" id="UP000220480">
    <property type="component" value="Unassembled WGS sequence"/>
</dbReference>
<evidence type="ECO:0000313" key="2">
    <source>
        <dbReference type="EMBL" id="PDX83279.1"/>
    </source>
</evidence>
<dbReference type="Proteomes" id="UP000095649">
    <property type="component" value="Unassembled WGS sequence"/>
</dbReference>
<reference evidence="2" key="3">
    <citation type="submission" date="2017-07" db="EMBL/GenBank/DDBJ databases">
        <authorList>
            <person name="Sun Z.S."/>
            <person name="Albrecht U."/>
            <person name="Echele G."/>
            <person name="Lee C.C."/>
        </authorList>
    </citation>
    <scope>NUCLEOTIDE SEQUENCE</scope>
    <source>
        <strain evidence="2">CNCM I 4644</strain>
    </source>
</reference>
<dbReference type="AlphaFoldDB" id="A0A173SNL0"/>